<dbReference type="Proteomes" id="UP000298642">
    <property type="component" value="Chromosome"/>
</dbReference>
<dbReference type="AlphaFoldDB" id="A0A4D7AJ89"/>
<protein>
    <recommendedName>
        <fullName evidence="3">Ribbon-helix-helix protein, CopG family</fullName>
    </recommendedName>
</protein>
<evidence type="ECO:0000313" key="2">
    <source>
        <dbReference type="Proteomes" id="UP000298642"/>
    </source>
</evidence>
<organism evidence="1 2">
    <name type="scientific">Dysosmobacter welbionis</name>
    <dbReference type="NCBI Taxonomy" id="2093857"/>
    <lineage>
        <taxon>Bacteria</taxon>
        <taxon>Bacillati</taxon>
        <taxon>Bacillota</taxon>
        <taxon>Clostridia</taxon>
        <taxon>Eubacteriales</taxon>
        <taxon>Oscillospiraceae</taxon>
        <taxon>Dysosmobacter</taxon>
    </lineage>
</organism>
<accession>A0A4D7AJ89</accession>
<dbReference type="KEGG" id="obj:EIO64_06725"/>
<proteinExistence type="predicted"/>
<dbReference type="RefSeq" id="WP_136891033.1">
    <property type="nucleotide sequence ID" value="NZ_CP034413.3"/>
</dbReference>
<dbReference type="EMBL" id="CP034413">
    <property type="protein sequence ID" value="QCI58959.1"/>
    <property type="molecule type" value="Genomic_DNA"/>
</dbReference>
<sequence length="139" mass="16218">MSKKEKFALYLTPEKKARLERRYQEDGSRSITGFIERAIDFYLDYLSANNAGLFLPTSIQSYLDGRVGQTENKMASLAYKQAVELDMLSGIIADSFQFSEEDLRRRRAESVRNVKQTNGRISFERRVRESWEDDDGWQD</sequence>
<gene>
    <name evidence="1" type="ORF">EIO64_06725</name>
</gene>
<name>A0A4D7AJ89_9FIRM</name>
<evidence type="ECO:0000313" key="1">
    <source>
        <dbReference type="EMBL" id="QCI58959.1"/>
    </source>
</evidence>
<evidence type="ECO:0008006" key="3">
    <source>
        <dbReference type="Google" id="ProtNLM"/>
    </source>
</evidence>
<reference evidence="2" key="1">
    <citation type="submission" date="2018-12" db="EMBL/GenBank/DDBJ databases">
        <title>Dusodibacter welbiota gen. nov., sp. nov., isolated from human faeces and emended description of the Oscillibacter genus.</title>
        <authorList>
            <person name="Le Roy T."/>
            <person name="Van der Smissen P."/>
            <person name="Delzenne N."/>
            <person name="Muccioli G."/>
            <person name="Collet J.F."/>
            <person name="Cani P.D."/>
        </authorList>
    </citation>
    <scope>NUCLEOTIDE SEQUENCE [LARGE SCALE GENOMIC DNA]</scope>
    <source>
        <strain evidence="2">J115</strain>
    </source>
</reference>
<keyword evidence="2" id="KW-1185">Reference proteome</keyword>